<gene>
    <name evidence="2" type="ORF">MIMGU_mgv1a021040mg</name>
</gene>
<evidence type="ECO:0000313" key="3">
    <source>
        <dbReference type="Proteomes" id="UP000030748"/>
    </source>
</evidence>
<dbReference type="AlphaFoldDB" id="A0A022RK65"/>
<accession>A0A022RK65</accession>
<dbReference type="PhylomeDB" id="A0A022RK65"/>
<organism evidence="2 3">
    <name type="scientific">Erythranthe guttata</name>
    <name type="common">Yellow monkey flower</name>
    <name type="synonym">Mimulus guttatus</name>
    <dbReference type="NCBI Taxonomy" id="4155"/>
    <lineage>
        <taxon>Eukaryota</taxon>
        <taxon>Viridiplantae</taxon>
        <taxon>Streptophyta</taxon>
        <taxon>Embryophyta</taxon>
        <taxon>Tracheophyta</taxon>
        <taxon>Spermatophyta</taxon>
        <taxon>Magnoliopsida</taxon>
        <taxon>eudicotyledons</taxon>
        <taxon>Gunneridae</taxon>
        <taxon>Pentapetalae</taxon>
        <taxon>asterids</taxon>
        <taxon>lamiids</taxon>
        <taxon>Lamiales</taxon>
        <taxon>Phrymaceae</taxon>
        <taxon>Erythranthe</taxon>
    </lineage>
</organism>
<keyword evidence="3" id="KW-1185">Reference proteome</keyword>
<feature type="domain" description="KIB1-4 beta-propeller" evidence="1">
    <location>
        <begin position="35"/>
        <end position="312"/>
    </location>
</feature>
<dbReference type="PANTHER" id="PTHR40891">
    <property type="entry name" value="DUF295 DOMAIN-CONTAINING PROTEIN"/>
    <property type="match status" value="1"/>
</dbReference>
<dbReference type="Pfam" id="PF03478">
    <property type="entry name" value="Beta-prop_KIB1-4"/>
    <property type="match status" value="1"/>
</dbReference>
<dbReference type="PANTHER" id="PTHR40891:SF1">
    <property type="entry name" value="DUF295 DOMAIN-CONTAINING PROTEIN"/>
    <property type="match status" value="1"/>
</dbReference>
<dbReference type="SUPFAM" id="SSF50965">
    <property type="entry name" value="Galactose oxidase, central domain"/>
    <property type="match status" value="1"/>
</dbReference>
<dbReference type="Proteomes" id="UP000030748">
    <property type="component" value="Unassembled WGS sequence"/>
</dbReference>
<evidence type="ECO:0000313" key="2">
    <source>
        <dbReference type="EMBL" id="EYU40827.1"/>
    </source>
</evidence>
<evidence type="ECO:0000259" key="1">
    <source>
        <dbReference type="Pfam" id="PF03478"/>
    </source>
</evidence>
<dbReference type="EMBL" id="KI630377">
    <property type="protein sequence ID" value="EYU40827.1"/>
    <property type="molecule type" value="Genomic_DNA"/>
</dbReference>
<dbReference type="eggNOG" id="ENOG502SSYC">
    <property type="taxonomic scope" value="Eukaryota"/>
</dbReference>
<dbReference type="InterPro" id="IPR005174">
    <property type="entry name" value="KIB1-4_b-propeller"/>
</dbReference>
<dbReference type="InterPro" id="IPR011043">
    <property type="entry name" value="Gal_Oxase/kelch_b-propeller"/>
</dbReference>
<proteinExistence type="predicted"/>
<name>A0A022RK65_ERYGU</name>
<sequence>MSQESLSSLPFPLDPNQTHPWLLLFHGSNLQNQTFYSISKDKAVVDTKITEFRSKKAISTSHPSWLALIHPRKSSLTFSLLNTVTKQEIHLPKIKQKRERSSYFDYACIFSEPPTHPNCHVLFIAAFDTRLYYYRMGDEKFTSRPNKFGDDENNNLASAVHYKGKIYGWIGCSRNLVQVDFIGGEIVIEKVVNDKGQSCHIPMPTPPFSFMFNEYLVASGDDVLLVHSSTNGNNPSMQVSHYNIFKIDVYKGEWTELKSIGDRTIFLDPYGSKSWLFTNNTDNGSDDENDDIRIKKNSIYYLEGDGILYVYDIEDRSRTLVKLPPVKRDWLMSWVVM</sequence>
<protein>
    <recommendedName>
        <fullName evidence="1">KIB1-4 beta-propeller domain-containing protein</fullName>
    </recommendedName>
</protein>
<reference evidence="2 3" key="1">
    <citation type="journal article" date="2013" name="Proc. Natl. Acad. Sci. U.S.A.">
        <title>Fine-scale variation in meiotic recombination in Mimulus inferred from population shotgun sequencing.</title>
        <authorList>
            <person name="Hellsten U."/>
            <person name="Wright K.M."/>
            <person name="Jenkins J."/>
            <person name="Shu S."/>
            <person name="Yuan Y."/>
            <person name="Wessler S.R."/>
            <person name="Schmutz J."/>
            <person name="Willis J.H."/>
            <person name="Rokhsar D.S."/>
        </authorList>
    </citation>
    <scope>NUCLEOTIDE SEQUENCE [LARGE SCALE GENOMIC DNA]</scope>
    <source>
        <strain evidence="3">cv. DUN x IM62</strain>
    </source>
</reference>